<keyword evidence="3" id="KW-1185">Reference proteome</keyword>
<reference evidence="2" key="1">
    <citation type="submission" date="2023-03" db="EMBL/GenBank/DDBJ databases">
        <title>Massive genome expansion in bonnet fungi (Mycena s.s.) driven by repeated elements and novel gene families across ecological guilds.</title>
        <authorList>
            <consortium name="Lawrence Berkeley National Laboratory"/>
            <person name="Harder C.B."/>
            <person name="Miyauchi S."/>
            <person name="Viragh M."/>
            <person name="Kuo A."/>
            <person name="Thoen E."/>
            <person name="Andreopoulos B."/>
            <person name="Lu D."/>
            <person name="Skrede I."/>
            <person name="Drula E."/>
            <person name="Henrissat B."/>
            <person name="Morin E."/>
            <person name="Kohler A."/>
            <person name="Barry K."/>
            <person name="LaButti K."/>
            <person name="Morin E."/>
            <person name="Salamov A."/>
            <person name="Lipzen A."/>
            <person name="Mereny Z."/>
            <person name="Hegedus B."/>
            <person name="Baldrian P."/>
            <person name="Stursova M."/>
            <person name="Weitz H."/>
            <person name="Taylor A."/>
            <person name="Grigoriev I.V."/>
            <person name="Nagy L.G."/>
            <person name="Martin F."/>
            <person name="Kauserud H."/>
        </authorList>
    </citation>
    <scope>NUCLEOTIDE SEQUENCE</scope>
    <source>
        <strain evidence="2">CBHHK002</strain>
    </source>
</reference>
<comment type="caution">
    <text evidence="2">The sequence shown here is derived from an EMBL/GenBank/DDBJ whole genome shotgun (WGS) entry which is preliminary data.</text>
</comment>
<dbReference type="EMBL" id="JARIHO010000039">
    <property type="protein sequence ID" value="KAJ7328335.1"/>
    <property type="molecule type" value="Genomic_DNA"/>
</dbReference>
<feature type="compositionally biased region" description="Acidic residues" evidence="1">
    <location>
        <begin position="138"/>
        <end position="148"/>
    </location>
</feature>
<proteinExistence type="predicted"/>
<sequence>MFINAETLMSGYIIFAKNSRTFDLFLAAFKTTSADFWVYLCVSSVAVSTESNAAAAALRFLPLTLAGGAVGASTGEGDWGGPSRGDGGVTGVDNRGGTGRDAGGWTGVGNRGGACGGDGGRTGGGDRAGSKISHAPEMDIELSEEEEISDRPKSKRSRPAPEGGVQMTKQAKRAPAQKRKEKEPDFSPNPANKNSWLWELQRSSNMSEAEMVEWESEGKYPYYCSISDWVQWAR</sequence>
<evidence type="ECO:0000313" key="2">
    <source>
        <dbReference type="EMBL" id="KAJ7328335.1"/>
    </source>
</evidence>
<feature type="compositionally biased region" description="Gly residues" evidence="1">
    <location>
        <begin position="77"/>
        <end position="127"/>
    </location>
</feature>
<name>A0AAD6ZM23_9AGAR</name>
<evidence type="ECO:0000256" key="1">
    <source>
        <dbReference type="SAM" id="MobiDB-lite"/>
    </source>
</evidence>
<dbReference type="AlphaFoldDB" id="A0AAD6ZM23"/>
<dbReference type="Proteomes" id="UP001218218">
    <property type="component" value="Unassembled WGS sequence"/>
</dbReference>
<gene>
    <name evidence="2" type="ORF">DFH08DRAFT_815835</name>
</gene>
<protein>
    <submittedName>
        <fullName evidence="2">Uncharacterized protein</fullName>
    </submittedName>
</protein>
<feature type="region of interest" description="Disordered" evidence="1">
    <location>
        <begin position="74"/>
        <end position="196"/>
    </location>
</feature>
<accession>A0AAD6ZM23</accession>
<organism evidence="2 3">
    <name type="scientific">Mycena albidolilacea</name>
    <dbReference type="NCBI Taxonomy" id="1033008"/>
    <lineage>
        <taxon>Eukaryota</taxon>
        <taxon>Fungi</taxon>
        <taxon>Dikarya</taxon>
        <taxon>Basidiomycota</taxon>
        <taxon>Agaricomycotina</taxon>
        <taxon>Agaricomycetes</taxon>
        <taxon>Agaricomycetidae</taxon>
        <taxon>Agaricales</taxon>
        <taxon>Marasmiineae</taxon>
        <taxon>Mycenaceae</taxon>
        <taxon>Mycena</taxon>
    </lineage>
</organism>
<evidence type="ECO:0000313" key="3">
    <source>
        <dbReference type="Proteomes" id="UP001218218"/>
    </source>
</evidence>